<keyword evidence="2" id="KW-1185">Reference proteome</keyword>
<accession>A0A9N9HF66</accession>
<sequence>SHLNNTEPVIQFINFDEFLDFYSEQLEEFTKNKKNKADDFQLNITCIISFFLFDGLSKKTSNQIAK</sequence>
<proteinExistence type="predicted"/>
<dbReference type="AlphaFoldDB" id="A0A9N9HF66"/>
<protein>
    <submittedName>
        <fullName evidence="1">15195_t:CDS:1</fullName>
    </submittedName>
</protein>
<dbReference type="EMBL" id="CAJVPQ010005384">
    <property type="protein sequence ID" value="CAG8669217.1"/>
    <property type="molecule type" value="Genomic_DNA"/>
</dbReference>
<feature type="non-terminal residue" evidence="1">
    <location>
        <position position="1"/>
    </location>
</feature>
<comment type="caution">
    <text evidence="1">The sequence shown here is derived from an EMBL/GenBank/DDBJ whole genome shotgun (WGS) entry which is preliminary data.</text>
</comment>
<organism evidence="1 2">
    <name type="scientific">Funneliformis caledonium</name>
    <dbReference type="NCBI Taxonomy" id="1117310"/>
    <lineage>
        <taxon>Eukaryota</taxon>
        <taxon>Fungi</taxon>
        <taxon>Fungi incertae sedis</taxon>
        <taxon>Mucoromycota</taxon>
        <taxon>Glomeromycotina</taxon>
        <taxon>Glomeromycetes</taxon>
        <taxon>Glomerales</taxon>
        <taxon>Glomeraceae</taxon>
        <taxon>Funneliformis</taxon>
    </lineage>
</organism>
<evidence type="ECO:0000313" key="1">
    <source>
        <dbReference type="EMBL" id="CAG8669217.1"/>
    </source>
</evidence>
<name>A0A9N9HF66_9GLOM</name>
<gene>
    <name evidence="1" type="ORF">FCALED_LOCUS11936</name>
</gene>
<dbReference type="Proteomes" id="UP000789570">
    <property type="component" value="Unassembled WGS sequence"/>
</dbReference>
<evidence type="ECO:0000313" key="2">
    <source>
        <dbReference type="Proteomes" id="UP000789570"/>
    </source>
</evidence>
<reference evidence="1" key="1">
    <citation type="submission" date="2021-06" db="EMBL/GenBank/DDBJ databases">
        <authorList>
            <person name="Kallberg Y."/>
            <person name="Tangrot J."/>
            <person name="Rosling A."/>
        </authorList>
    </citation>
    <scope>NUCLEOTIDE SEQUENCE</scope>
    <source>
        <strain evidence="1">UK204</strain>
    </source>
</reference>